<proteinExistence type="predicted"/>
<organism evidence="1">
    <name type="scientific">uncultured Dysgonomonas sp</name>
    <dbReference type="NCBI Taxonomy" id="206096"/>
    <lineage>
        <taxon>Bacteria</taxon>
        <taxon>Pseudomonadati</taxon>
        <taxon>Bacteroidota</taxon>
        <taxon>Bacteroidia</taxon>
        <taxon>Bacteroidales</taxon>
        <taxon>Dysgonomonadaceae</taxon>
        <taxon>Dysgonomonas</taxon>
        <taxon>environmental samples</taxon>
    </lineage>
</organism>
<accession>A0A212K6K9</accession>
<protein>
    <submittedName>
        <fullName evidence="1">Uncharacterized protein</fullName>
    </submittedName>
</protein>
<dbReference type="AlphaFoldDB" id="A0A212K6K9"/>
<evidence type="ECO:0000313" key="1">
    <source>
        <dbReference type="EMBL" id="SBW07341.1"/>
    </source>
</evidence>
<reference evidence="1" key="1">
    <citation type="submission" date="2016-04" db="EMBL/GenBank/DDBJ databases">
        <authorList>
            <person name="Evans L.H."/>
            <person name="Alamgir A."/>
            <person name="Owens N."/>
            <person name="Weber N.D."/>
            <person name="Virtaneva K."/>
            <person name="Barbian K."/>
            <person name="Babar A."/>
            <person name="Rosenke K."/>
        </authorList>
    </citation>
    <scope>NUCLEOTIDE SEQUENCE</scope>
    <source>
        <strain evidence="1">86-1</strain>
    </source>
</reference>
<name>A0A212K6K9_9BACT</name>
<sequence>MPLNLLKVYPQLLEILHLKENEKRNSLLGIYKRDIEDNSDFKFRGKLIYPIKANGEIDMGRQFMHLTCKEVYGKGDDGKPLPQKRVFDRDRSERLHWINYHIHEKMPENIDVFTITERDQKKRVDVTKTYIYDKKAKYIIVLEHQRSDAYYLLTAYYLNEKYAEKQLLNKMKKCTR</sequence>
<dbReference type="RefSeq" id="WP_296944673.1">
    <property type="nucleotide sequence ID" value="NZ_LT599032.1"/>
</dbReference>
<dbReference type="EMBL" id="FLUM01000003">
    <property type="protein sequence ID" value="SBW07341.1"/>
    <property type="molecule type" value="Genomic_DNA"/>
</dbReference>
<gene>
    <name evidence="1" type="ORF">KL86DYS1_31641</name>
</gene>